<sequence>MSQHRWIGFPIREGEHSRQAHCDLPEGTYERELGREGFFGPVSHMHHKHPPTGWVDWEGPLRPRAFDLNHIDDTPDCPWRAPAVLENADVEVRFWRLSGAMRHLVRNSDGDQLLFIHHGAGSLYCDYGHLEFRDGDYLMIPRGTAWRLAPTERCEILMIENVDGAYQLPEKGILGPNAIFDPAVLDHPRLDQAFRDQQDENTWQVRVKRLAEISTVTFPFNPLDAVGWHGDNTVVRVNWRDIRPVMSHRYHLPPSAHTTFVARGFVVCTFCPRPIESDPGALKVPFYHNNDDYDEVLFYHRGNFFSRDNIEQGMITFHPCGFAHGPHPKALKKSQESPGTFTDEVAVMIDTRRSLRTTDAVERVENTDYVNSWRSPGKAD</sequence>
<dbReference type="OrthoDB" id="9811253at2"/>
<keyword evidence="3 8" id="KW-0479">Metal-binding</keyword>
<dbReference type="InterPro" id="IPR011051">
    <property type="entry name" value="RmlC_Cupin_sf"/>
</dbReference>
<dbReference type="GO" id="GO:0006570">
    <property type="term" value="P:tyrosine metabolic process"/>
    <property type="evidence" value="ECO:0007669"/>
    <property type="project" value="InterPro"/>
</dbReference>
<evidence type="ECO:0000313" key="12">
    <source>
        <dbReference type="Proteomes" id="UP000198654"/>
    </source>
</evidence>
<feature type="binding site" evidence="8">
    <location>
        <position position="288"/>
    </location>
    <ligand>
        <name>Fe cation</name>
        <dbReference type="ChEBI" id="CHEBI:24875"/>
    </ligand>
</feature>
<dbReference type="GO" id="GO:0006559">
    <property type="term" value="P:L-phenylalanine catabolic process"/>
    <property type="evidence" value="ECO:0007669"/>
    <property type="project" value="InterPro"/>
</dbReference>
<dbReference type="RefSeq" id="WP_089729221.1">
    <property type="nucleotide sequence ID" value="NZ_FNGI01000007.1"/>
</dbReference>
<evidence type="ECO:0000256" key="6">
    <source>
        <dbReference type="ARBA" id="ARBA00023004"/>
    </source>
</evidence>
<evidence type="ECO:0000313" key="11">
    <source>
        <dbReference type="EMBL" id="SDL79979.1"/>
    </source>
</evidence>
<evidence type="ECO:0000259" key="10">
    <source>
        <dbReference type="Pfam" id="PF20510"/>
    </source>
</evidence>
<dbReference type="Pfam" id="PF04209">
    <property type="entry name" value="HgmA_C"/>
    <property type="match status" value="1"/>
</dbReference>
<keyword evidence="12" id="KW-1185">Reference proteome</keyword>
<feature type="binding site" evidence="8">
    <location>
        <position position="324"/>
    </location>
    <ligand>
        <name>Fe cation</name>
        <dbReference type="ChEBI" id="CHEBI:24875"/>
    </ligand>
</feature>
<comment type="similarity">
    <text evidence="2">Belongs to the homogentisate dioxygenase family.</text>
</comment>
<keyword evidence="5" id="KW-0560">Oxidoreductase</keyword>
<evidence type="ECO:0000256" key="7">
    <source>
        <dbReference type="PIRSR" id="PIRSR605708-1"/>
    </source>
</evidence>
<feature type="binding site" evidence="8">
    <location>
        <position position="324"/>
    </location>
    <ligand>
        <name>homogentisate</name>
        <dbReference type="ChEBI" id="CHEBI:16169"/>
    </ligand>
</feature>
<accession>A0A1G9N0H7</accession>
<keyword evidence="4 11" id="KW-0223">Dioxygenase</keyword>
<dbReference type="InterPro" id="IPR046451">
    <property type="entry name" value="HgmA_C"/>
</dbReference>
<dbReference type="EMBL" id="FNGI01000007">
    <property type="protein sequence ID" value="SDL79979.1"/>
    <property type="molecule type" value="Genomic_DNA"/>
</dbReference>
<protein>
    <submittedName>
        <fullName evidence="11">Homogentisate 1,2-dioxygenase</fullName>
    </submittedName>
</protein>
<evidence type="ECO:0000256" key="8">
    <source>
        <dbReference type="PIRSR" id="PIRSR605708-2"/>
    </source>
</evidence>
<dbReference type="PANTHER" id="PTHR11056:SF0">
    <property type="entry name" value="HOMOGENTISATE 1,2-DIOXYGENASE"/>
    <property type="match status" value="1"/>
</dbReference>
<dbReference type="GO" id="GO:0005737">
    <property type="term" value="C:cytoplasm"/>
    <property type="evidence" value="ECO:0007669"/>
    <property type="project" value="TreeGrafter"/>
</dbReference>
<feature type="domain" description="Homogentisate 1,2-dioxygenase C-terminal" evidence="9">
    <location>
        <begin position="262"/>
        <end position="375"/>
    </location>
</feature>
<gene>
    <name evidence="11" type="ORF">SAMN05661010_02594</name>
</gene>
<dbReference type="Pfam" id="PF20510">
    <property type="entry name" value="HgmA_N"/>
    <property type="match status" value="1"/>
</dbReference>
<dbReference type="Gene3D" id="2.60.120.10">
    <property type="entry name" value="Jelly Rolls"/>
    <property type="match status" value="1"/>
</dbReference>
<dbReference type="GO" id="GO:0046872">
    <property type="term" value="F:metal ion binding"/>
    <property type="evidence" value="ECO:0007669"/>
    <property type="project" value="UniProtKB-KW"/>
</dbReference>
<dbReference type="InterPro" id="IPR014710">
    <property type="entry name" value="RmlC-like_jellyroll"/>
</dbReference>
<evidence type="ECO:0000256" key="4">
    <source>
        <dbReference type="ARBA" id="ARBA00022964"/>
    </source>
</evidence>
<dbReference type="GO" id="GO:0004411">
    <property type="term" value="F:homogentisate 1,2-dioxygenase activity"/>
    <property type="evidence" value="ECO:0007669"/>
    <property type="project" value="InterPro"/>
</dbReference>
<evidence type="ECO:0000256" key="2">
    <source>
        <dbReference type="ARBA" id="ARBA00007757"/>
    </source>
</evidence>
<dbReference type="Proteomes" id="UP000198654">
    <property type="component" value="Unassembled WGS sequence"/>
</dbReference>
<organism evidence="11 12">
    <name type="scientific">Modicisalibacter muralis</name>
    <dbReference type="NCBI Taxonomy" id="119000"/>
    <lineage>
        <taxon>Bacteria</taxon>
        <taxon>Pseudomonadati</taxon>
        <taxon>Pseudomonadota</taxon>
        <taxon>Gammaproteobacteria</taxon>
        <taxon>Oceanospirillales</taxon>
        <taxon>Halomonadaceae</taxon>
        <taxon>Modicisalibacter</taxon>
    </lineage>
</organism>
<proteinExistence type="inferred from homology"/>
<evidence type="ECO:0000259" key="9">
    <source>
        <dbReference type="Pfam" id="PF04209"/>
    </source>
</evidence>
<evidence type="ECO:0000256" key="3">
    <source>
        <dbReference type="ARBA" id="ARBA00022723"/>
    </source>
</evidence>
<feature type="active site" description="Proton acceptor" evidence="7">
    <location>
        <position position="251"/>
    </location>
</feature>
<dbReference type="STRING" id="119000.SAMN05661010_02594"/>
<dbReference type="InterPro" id="IPR005708">
    <property type="entry name" value="Homogentis_dOase"/>
</dbReference>
<feature type="binding site" evidence="8">
    <location>
        <position position="294"/>
    </location>
    <ligand>
        <name>Fe cation</name>
        <dbReference type="ChEBI" id="CHEBI:24875"/>
    </ligand>
</feature>
<keyword evidence="6 8" id="KW-0408">Iron</keyword>
<evidence type="ECO:0000256" key="5">
    <source>
        <dbReference type="ARBA" id="ARBA00023002"/>
    </source>
</evidence>
<dbReference type="PANTHER" id="PTHR11056">
    <property type="entry name" value="HOMOGENTISATE 1,2-DIOXYGENASE"/>
    <property type="match status" value="1"/>
</dbReference>
<feature type="domain" description="Homogentisate 1,2-dioxygenase N-terminal" evidence="10">
    <location>
        <begin position="88"/>
        <end position="233"/>
    </location>
</feature>
<name>A0A1G9N0H7_9GAMM</name>
<dbReference type="SUPFAM" id="SSF51182">
    <property type="entry name" value="RmlC-like cupins"/>
    <property type="match status" value="1"/>
</dbReference>
<dbReference type="AlphaFoldDB" id="A0A1G9N0H7"/>
<evidence type="ECO:0000256" key="1">
    <source>
        <dbReference type="ARBA" id="ARBA00001962"/>
    </source>
</evidence>
<comment type="cofactor">
    <cofactor evidence="1 8">
        <name>Fe cation</name>
        <dbReference type="ChEBI" id="CHEBI:24875"/>
    </cofactor>
</comment>
<dbReference type="InterPro" id="IPR046452">
    <property type="entry name" value="HgmA_N"/>
</dbReference>
<reference evidence="11 12" key="1">
    <citation type="submission" date="2016-10" db="EMBL/GenBank/DDBJ databases">
        <authorList>
            <person name="de Groot N.N."/>
        </authorList>
    </citation>
    <scope>NUCLEOTIDE SEQUENCE [LARGE SCALE GENOMIC DNA]</scope>
    <source>
        <strain evidence="11 12">DSM 14789</strain>
    </source>
</reference>